<evidence type="ECO:0000256" key="3">
    <source>
        <dbReference type="ARBA" id="ARBA00022741"/>
    </source>
</evidence>
<feature type="transmembrane region" description="Helical" evidence="7">
    <location>
        <begin position="240"/>
        <end position="263"/>
    </location>
</feature>
<name>A0A5C8Z9S2_9GAMM</name>
<keyword evidence="5 7" id="KW-1133">Transmembrane helix</keyword>
<feature type="domain" description="ABC transmembrane type-1" evidence="9">
    <location>
        <begin position="110"/>
        <end position="277"/>
    </location>
</feature>
<dbReference type="InterPro" id="IPR003593">
    <property type="entry name" value="AAA+_ATPase"/>
</dbReference>
<organism evidence="10 11">
    <name type="scientific">Reinekea thalattae</name>
    <dbReference type="NCBI Taxonomy" id="2593301"/>
    <lineage>
        <taxon>Bacteria</taxon>
        <taxon>Pseudomonadati</taxon>
        <taxon>Pseudomonadota</taxon>
        <taxon>Gammaproteobacteria</taxon>
        <taxon>Oceanospirillales</taxon>
        <taxon>Saccharospirillaceae</taxon>
        <taxon>Reinekea</taxon>
    </lineage>
</organism>
<dbReference type="Gene3D" id="1.20.1560.10">
    <property type="entry name" value="ABC transporter type 1, transmembrane domain"/>
    <property type="match status" value="1"/>
</dbReference>
<dbReference type="InterPro" id="IPR003439">
    <property type="entry name" value="ABC_transporter-like_ATP-bd"/>
</dbReference>
<dbReference type="GO" id="GO:0140359">
    <property type="term" value="F:ABC-type transporter activity"/>
    <property type="evidence" value="ECO:0007669"/>
    <property type="project" value="InterPro"/>
</dbReference>
<evidence type="ECO:0000256" key="5">
    <source>
        <dbReference type="ARBA" id="ARBA00022989"/>
    </source>
</evidence>
<evidence type="ECO:0000256" key="4">
    <source>
        <dbReference type="ARBA" id="ARBA00022840"/>
    </source>
</evidence>
<dbReference type="GO" id="GO:0034040">
    <property type="term" value="F:ATPase-coupled lipid transmembrane transporter activity"/>
    <property type="evidence" value="ECO:0007669"/>
    <property type="project" value="TreeGrafter"/>
</dbReference>
<dbReference type="EMBL" id="VKAD01000001">
    <property type="protein sequence ID" value="TXR54003.1"/>
    <property type="molecule type" value="Genomic_DNA"/>
</dbReference>
<feature type="transmembrane region" description="Helical" evidence="7">
    <location>
        <begin position="106"/>
        <end position="124"/>
    </location>
</feature>
<dbReference type="PANTHER" id="PTHR24221">
    <property type="entry name" value="ATP-BINDING CASSETTE SUB-FAMILY B"/>
    <property type="match status" value="1"/>
</dbReference>
<evidence type="ECO:0000313" key="10">
    <source>
        <dbReference type="EMBL" id="TXR54003.1"/>
    </source>
</evidence>
<dbReference type="InterPro" id="IPR039421">
    <property type="entry name" value="Type_1_exporter"/>
</dbReference>
<gene>
    <name evidence="10" type="ORF">FME95_05505</name>
</gene>
<dbReference type="PROSITE" id="PS50929">
    <property type="entry name" value="ABC_TM1F"/>
    <property type="match status" value="1"/>
</dbReference>
<dbReference type="GO" id="GO:0005886">
    <property type="term" value="C:plasma membrane"/>
    <property type="evidence" value="ECO:0007669"/>
    <property type="project" value="UniProtKB-SubCell"/>
</dbReference>
<dbReference type="OrthoDB" id="9806127at2"/>
<evidence type="ECO:0000259" key="8">
    <source>
        <dbReference type="PROSITE" id="PS50893"/>
    </source>
</evidence>
<keyword evidence="4 10" id="KW-0067">ATP-binding</keyword>
<comment type="subcellular location">
    <subcellularLocation>
        <location evidence="1">Cell membrane</location>
        <topology evidence="1">Multi-pass membrane protein</topology>
    </subcellularLocation>
</comment>
<dbReference type="SUPFAM" id="SSF90123">
    <property type="entry name" value="ABC transporter transmembrane region"/>
    <property type="match status" value="1"/>
</dbReference>
<keyword evidence="2 7" id="KW-0812">Transmembrane</keyword>
<feature type="domain" description="ABC transporter" evidence="8">
    <location>
        <begin position="313"/>
        <end position="524"/>
    </location>
</feature>
<keyword evidence="11" id="KW-1185">Reference proteome</keyword>
<feature type="transmembrane region" description="Helical" evidence="7">
    <location>
        <begin position="25"/>
        <end position="43"/>
    </location>
</feature>
<evidence type="ECO:0000259" key="9">
    <source>
        <dbReference type="PROSITE" id="PS50929"/>
    </source>
</evidence>
<dbReference type="CDD" id="cd18584">
    <property type="entry name" value="ABC_6TM_AarD_CydD"/>
    <property type="match status" value="1"/>
</dbReference>
<keyword evidence="3" id="KW-0547">Nucleotide-binding</keyword>
<evidence type="ECO:0000313" key="11">
    <source>
        <dbReference type="Proteomes" id="UP000321764"/>
    </source>
</evidence>
<protein>
    <submittedName>
        <fullName evidence="10">ATP-binding cassette domain-containing protein</fullName>
    </submittedName>
</protein>
<evidence type="ECO:0000256" key="1">
    <source>
        <dbReference type="ARBA" id="ARBA00004651"/>
    </source>
</evidence>
<evidence type="ECO:0000256" key="2">
    <source>
        <dbReference type="ARBA" id="ARBA00022692"/>
    </source>
</evidence>
<reference evidence="10 11" key="1">
    <citation type="submission" date="2019-07" db="EMBL/GenBank/DDBJ databases">
        <title>Reinekea sp. strain SSH23 genome sequencing and assembly.</title>
        <authorList>
            <person name="Kim I."/>
        </authorList>
    </citation>
    <scope>NUCLEOTIDE SEQUENCE [LARGE SCALE GENOMIC DNA]</scope>
    <source>
        <strain evidence="10 11">SSH23</strain>
    </source>
</reference>
<accession>A0A5C8Z9S2</accession>
<dbReference type="Proteomes" id="UP000321764">
    <property type="component" value="Unassembled WGS sequence"/>
</dbReference>
<dbReference type="InterPro" id="IPR036640">
    <property type="entry name" value="ABC1_TM_sf"/>
</dbReference>
<dbReference type="AlphaFoldDB" id="A0A5C8Z9S2"/>
<dbReference type="SUPFAM" id="SSF52540">
    <property type="entry name" value="P-loop containing nucleoside triphosphate hydrolases"/>
    <property type="match status" value="1"/>
</dbReference>
<dbReference type="Pfam" id="PF00005">
    <property type="entry name" value="ABC_tran"/>
    <property type="match status" value="1"/>
</dbReference>
<dbReference type="SMART" id="SM00382">
    <property type="entry name" value="AAA"/>
    <property type="match status" value="1"/>
</dbReference>
<keyword evidence="6 7" id="KW-0472">Membrane</keyword>
<dbReference type="InterPro" id="IPR027417">
    <property type="entry name" value="P-loop_NTPase"/>
</dbReference>
<proteinExistence type="predicted"/>
<sequence length="524" mass="58539">MSLWYWFYLTAYWLEDWLNKADTPYPYGAATLSIGLFIAFRLLHIQTKKVAGLKLNRLFYQQLVSQLSEKRWSLIRSKPQTAWQDVLFRHLPAFEQYLLEYEVQRMLIGIIPLIVLTVITPISWLAALTLFVTLPLIPLFMWLVGMGAAKIHSRHIRVLNHLGQFFYDRIAGQSSVRLFNQQQAQLDRFNLSSNELNRRLADVVKVAFLSSSTLDFFSTVAMALLAVFIGFSLLEEITIGFWQAGPSLGSGLFILLIAPAFFAELKNLGRLYHVKAEAVAGAESWWQVLTSPSVESNPLTPSQSLDEFDSLVIKAASVSGIQQSDTESLLRFNDLSLHSKDRVLLTGSSGSGKTVLLDVIAGLRQLDASLIELNGQSQSNLVALRPKVLYLSQTPDLTSGSIRDNVGLQQCSDDDIVQAIEQVGLSDWLNAQANGLDTLLGDFAPLSGGQRQRLALTRLVLFNASIVLLDEPLAHTSEDEHASLLQLMLRLTEHRASIWISHKTIAAEHFNQTWHINAGELTPL</sequence>
<dbReference type="Gene3D" id="3.40.50.300">
    <property type="entry name" value="P-loop containing nucleotide triphosphate hydrolases"/>
    <property type="match status" value="1"/>
</dbReference>
<evidence type="ECO:0000256" key="7">
    <source>
        <dbReference type="SAM" id="Phobius"/>
    </source>
</evidence>
<dbReference type="InterPro" id="IPR011527">
    <property type="entry name" value="ABC1_TM_dom"/>
</dbReference>
<dbReference type="Pfam" id="PF00664">
    <property type="entry name" value="ABC_membrane"/>
    <property type="match status" value="1"/>
</dbReference>
<feature type="transmembrane region" description="Helical" evidence="7">
    <location>
        <begin position="214"/>
        <end position="234"/>
    </location>
</feature>
<dbReference type="GO" id="GO:0016887">
    <property type="term" value="F:ATP hydrolysis activity"/>
    <property type="evidence" value="ECO:0007669"/>
    <property type="project" value="InterPro"/>
</dbReference>
<comment type="caution">
    <text evidence="10">The sequence shown here is derived from an EMBL/GenBank/DDBJ whole genome shotgun (WGS) entry which is preliminary data.</text>
</comment>
<evidence type="ECO:0000256" key="6">
    <source>
        <dbReference type="ARBA" id="ARBA00023136"/>
    </source>
</evidence>
<dbReference type="PANTHER" id="PTHR24221:SF261">
    <property type="entry name" value="GLUTATHIONE_L-CYSTEINE TRANSPORT SYSTEM ATP-BINDING_PERMEASE PROTEIN CYDD"/>
    <property type="match status" value="1"/>
</dbReference>
<dbReference type="GO" id="GO:0005524">
    <property type="term" value="F:ATP binding"/>
    <property type="evidence" value="ECO:0007669"/>
    <property type="project" value="UniProtKB-KW"/>
</dbReference>
<dbReference type="PROSITE" id="PS50893">
    <property type="entry name" value="ABC_TRANSPORTER_2"/>
    <property type="match status" value="1"/>
</dbReference>